<comment type="caution">
    <text evidence="2">The sequence shown here is derived from an EMBL/GenBank/DDBJ whole genome shotgun (WGS) entry which is preliminary data.</text>
</comment>
<protein>
    <submittedName>
        <fullName evidence="2">Amidase</fullName>
    </submittedName>
</protein>
<sequence length="297" mass="33022">MNINKYLLLSLVLLMGFGPLQTLSQPIKAHANAGVPTATWLWNTSTIAAQGNEILSFAGNNQVKQIYLQVNKDIPFNTYKTFIQKATEKGIEIHALDGSPQWVSSKGSAYSKEFFNWVGNYQKSASQTQRFTGIHLDIEPYLYSGWNSKFKNTVLAYQNIINHAAITSEQLGLTFGIDIPFWFDEIAYSNTYGKGNLANWAIKTTSFTTIMAYRDQAAGGNGIIELVRNEVQYASSLGKPIVIGVETGKSEEANLVSFYEEGAAHMYSQLSLVKSAYPQPDVTFAIHHLHSWMIMAP</sequence>
<feature type="chain" id="PRO_5039666116" evidence="1">
    <location>
        <begin position="25"/>
        <end position="297"/>
    </location>
</feature>
<name>A0A846TF53_9BACI</name>
<keyword evidence="1" id="KW-0732">Signal</keyword>
<evidence type="ECO:0000313" key="3">
    <source>
        <dbReference type="Proteomes" id="UP000587942"/>
    </source>
</evidence>
<dbReference type="Proteomes" id="UP000587942">
    <property type="component" value="Unassembled WGS sequence"/>
</dbReference>
<accession>A0A846TF53</accession>
<dbReference type="EMBL" id="JAAVUM010000001">
    <property type="protein sequence ID" value="NKE03972.1"/>
    <property type="molecule type" value="Genomic_DNA"/>
</dbReference>
<proteinExistence type="predicted"/>
<gene>
    <name evidence="2" type="ORF">GWK17_00545</name>
</gene>
<evidence type="ECO:0000256" key="1">
    <source>
        <dbReference type="SAM" id="SignalP"/>
    </source>
</evidence>
<reference evidence="2 3" key="1">
    <citation type="submission" date="2020-03" db="EMBL/GenBank/DDBJ databases">
        <authorList>
            <person name="Sun Q."/>
        </authorList>
    </citation>
    <scope>NUCLEOTIDE SEQUENCE [LARGE SCALE GENOMIC DNA]</scope>
    <source>
        <strain evidence="2 3">KACC 21451</strain>
    </source>
</reference>
<evidence type="ECO:0000313" key="2">
    <source>
        <dbReference type="EMBL" id="NKE03972.1"/>
    </source>
</evidence>
<organism evidence="2 3">
    <name type="scientific">Mesobacillus selenatarsenatis</name>
    <dbReference type="NCBI Taxonomy" id="388741"/>
    <lineage>
        <taxon>Bacteria</taxon>
        <taxon>Bacillati</taxon>
        <taxon>Bacillota</taxon>
        <taxon>Bacilli</taxon>
        <taxon>Bacillales</taxon>
        <taxon>Bacillaceae</taxon>
        <taxon>Mesobacillus</taxon>
    </lineage>
</organism>
<feature type="signal peptide" evidence="1">
    <location>
        <begin position="1"/>
        <end position="24"/>
    </location>
</feature>
<dbReference type="AlphaFoldDB" id="A0A846TF53"/>
<dbReference type="RefSeq" id="WP_167830504.1">
    <property type="nucleotide sequence ID" value="NZ_JAAVUM010000001.1"/>
</dbReference>